<protein>
    <submittedName>
        <fullName evidence="7">Uncharacterized protein</fullName>
    </submittedName>
</protein>
<proteinExistence type="predicted"/>
<dbReference type="Gene3D" id="1.20.1250.10">
    <property type="match status" value="1"/>
</dbReference>
<reference evidence="7" key="3">
    <citation type="submission" date="2025-09" db="UniProtKB">
        <authorList>
            <consortium name="Ensembl"/>
        </authorList>
    </citation>
    <scope>IDENTIFICATION</scope>
</reference>
<organism evidence="7 8">
    <name type="scientific">Hucho hucho</name>
    <name type="common">huchen</name>
    <dbReference type="NCBI Taxonomy" id="62062"/>
    <lineage>
        <taxon>Eukaryota</taxon>
        <taxon>Metazoa</taxon>
        <taxon>Chordata</taxon>
        <taxon>Craniata</taxon>
        <taxon>Vertebrata</taxon>
        <taxon>Euteleostomi</taxon>
        <taxon>Actinopterygii</taxon>
        <taxon>Neopterygii</taxon>
        <taxon>Teleostei</taxon>
        <taxon>Protacanthopterygii</taxon>
        <taxon>Salmoniformes</taxon>
        <taxon>Salmonidae</taxon>
        <taxon>Salmoninae</taxon>
        <taxon>Hucho</taxon>
    </lineage>
</organism>
<dbReference type="STRING" id="62062.ENSHHUP00000022344"/>
<evidence type="ECO:0000256" key="2">
    <source>
        <dbReference type="ARBA" id="ARBA00022514"/>
    </source>
</evidence>
<evidence type="ECO:0000256" key="3">
    <source>
        <dbReference type="ARBA" id="ARBA00022525"/>
    </source>
</evidence>
<keyword evidence="6" id="KW-0732">Signal</keyword>
<dbReference type="Proteomes" id="UP000314982">
    <property type="component" value="Unassembled WGS sequence"/>
</dbReference>
<dbReference type="GO" id="GO:0005126">
    <property type="term" value="F:cytokine receptor binding"/>
    <property type="evidence" value="ECO:0007669"/>
    <property type="project" value="InterPro"/>
</dbReference>
<dbReference type="InterPro" id="IPR009079">
    <property type="entry name" value="4_helix_cytokine-like_core"/>
</dbReference>
<keyword evidence="8" id="KW-1185">Reference proteome</keyword>
<feature type="chain" id="PRO_5021417494" evidence="6">
    <location>
        <begin position="20"/>
        <end position="178"/>
    </location>
</feature>
<reference evidence="8" key="1">
    <citation type="submission" date="2018-06" db="EMBL/GenBank/DDBJ databases">
        <title>Genome assembly of Danube salmon.</title>
        <authorList>
            <person name="Macqueen D.J."/>
            <person name="Gundappa M.K."/>
        </authorList>
    </citation>
    <scope>NUCLEOTIDE SEQUENCE [LARGE SCALE GENOMIC DNA]</scope>
</reference>
<evidence type="ECO:0000256" key="1">
    <source>
        <dbReference type="ARBA" id="ARBA00004613"/>
    </source>
</evidence>
<accession>A0A4W5L8C2</accession>
<keyword evidence="2" id="KW-0202">Cytokine</keyword>
<dbReference type="PANTHER" id="PTHR11691:SF62">
    <property type="entry name" value="INTERFERON PHI 2-RELATED"/>
    <property type="match status" value="1"/>
</dbReference>
<evidence type="ECO:0000313" key="7">
    <source>
        <dbReference type="Ensembl" id="ENSHHUP00000022344.1"/>
    </source>
</evidence>
<evidence type="ECO:0000256" key="4">
    <source>
        <dbReference type="ARBA" id="ARBA00023118"/>
    </source>
</evidence>
<dbReference type="GO" id="GO:0051607">
    <property type="term" value="P:defense response to virus"/>
    <property type="evidence" value="ECO:0007669"/>
    <property type="project" value="UniProtKB-KW"/>
</dbReference>
<dbReference type="Ensembl" id="ENSHHUT00000023187.1">
    <property type="protein sequence ID" value="ENSHHUP00000022344.1"/>
    <property type="gene ID" value="ENSHHUG00000013986.1"/>
</dbReference>
<dbReference type="PANTHER" id="PTHR11691">
    <property type="entry name" value="TYPE I INTERFERON"/>
    <property type="match status" value="1"/>
</dbReference>
<evidence type="ECO:0000256" key="5">
    <source>
        <dbReference type="ARBA" id="ARBA00023157"/>
    </source>
</evidence>
<evidence type="ECO:0000313" key="8">
    <source>
        <dbReference type="Proteomes" id="UP000314982"/>
    </source>
</evidence>
<dbReference type="GeneTree" id="ENSGT00940000171795"/>
<dbReference type="GO" id="GO:0005125">
    <property type="term" value="F:cytokine activity"/>
    <property type="evidence" value="ECO:0007669"/>
    <property type="project" value="UniProtKB-KW"/>
</dbReference>
<reference evidence="7" key="2">
    <citation type="submission" date="2025-08" db="UniProtKB">
        <authorList>
            <consortium name="Ensembl"/>
        </authorList>
    </citation>
    <scope>IDENTIFICATION</scope>
</reference>
<comment type="subcellular location">
    <subcellularLocation>
        <location evidence="1">Secreted</location>
    </subcellularLocation>
</comment>
<dbReference type="Pfam" id="PF00143">
    <property type="entry name" value="Interferon"/>
    <property type="match status" value="1"/>
</dbReference>
<sequence length="178" mass="20704">MAVLKWLIICLTLFCQGTAASTLCRWTQFRLGELNDRSINLLSDMGGLFPLMCVEENVEQMFPEDLYKNTKGEDVSVVALETMRYVEQLYNNSLTSVTWNKAKLNLFQNVIYRQVQNLELCVSMIPLIAMIPHLLDPLHLVWRKGRRQVKEGFLSLETIETWIVYVCHSEGEWARQKM</sequence>
<dbReference type="GO" id="GO:0005615">
    <property type="term" value="C:extracellular space"/>
    <property type="evidence" value="ECO:0007669"/>
    <property type="project" value="UniProtKB-KW"/>
</dbReference>
<dbReference type="AlphaFoldDB" id="A0A4W5L8C2"/>
<keyword evidence="3" id="KW-0964">Secreted</keyword>
<keyword evidence="4" id="KW-0051">Antiviral defense</keyword>
<name>A0A4W5L8C2_9TELE</name>
<keyword evidence="5" id="KW-1015">Disulfide bond</keyword>
<dbReference type="SUPFAM" id="SSF47266">
    <property type="entry name" value="4-helical cytokines"/>
    <property type="match status" value="1"/>
</dbReference>
<feature type="signal peptide" evidence="6">
    <location>
        <begin position="1"/>
        <end position="19"/>
    </location>
</feature>
<evidence type="ECO:0000256" key="6">
    <source>
        <dbReference type="SAM" id="SignalP"/>
    </source>
</evidence>
<dbReference type="InterPro" id="IPR000471">
    <property type="entry name" value="Interferon_alpha/beta/delta"/>
</dbReference>